<dbReference type="InterPro" id="IPR009163">
    <property type="entry name" value="Ap4A_phos1/2"/>
</dbReference>
<name>A0A5C3NCB8_9AGAM</name>
<proteinExistence type="predicted"/>
<organism evidence="3 4">
    <name type="scientific">Heliocybe sulcata</name>
    <dbReference type="NCBI Taxonomy" id="5364"/>
    <lineage>
        <taxon>Eukaryota</taxon>
        <taxon>Fungi</taxon>
        <taxon>Dikarya</taxon>
        <taxon>Basidiomycota</taxon>
        <taxon>Agaricomycotina</taxon>
        <taxon>Agaricomycetes</taxon>
        <taxon>Gloeophyllales</taxon>
        <taxon>Gloeophyllaceae</taxon>
        <taxon>Heliocybe</taxon>
    </lineage>
</organism>
<dbReference type="AlphaFoldDB" id="A0A5C3NCB8"/>
<dbReference type="EMBL" id="ML213506">
    <property type="protein sequence ID" value="TFK54507.1"/>
    <property type="molecule type" value="Genomic_DNA"/>
</dbReference>
<dbReference type="STRING" id="5364.A0A5C3NCB8"/>
<dbReference type="InterPro" id="IPR045759">
    <property type="entry name" value="Ap4A_phos1/2_N"/>
</dbReference>
<sequence length="348" mass="38476">MATTEGTSTTTPNEIVSRLKVKFEKAKEAGDLLFFPSTVQKHKEGEVEYEIRLCPALQHKPHLPTPHFDPRQKDLGKKPDPFEAPYVENLYIGEVEDEDNGKKYVALLNKYCVIPLHFLLASKMYESQASPLLPPDLVQTYLILLAAKKAGSPFFAFYNCGDRSGASQPHKHIQFLPLEDEDGPPVERLAKAAQLENPGRPFSLSSLPYANHVFRLPSMTASTPAEEIEEKLSQAFLSLLDLVVSTVRHSPDYPAGTPSYNVLLTLEHLHLIPRAEENYTLQETGDQLSINAVGFAGMPLVKSDEEMEAVKREGVGKILRGVGLESVHDMQVEGTAIEAEQLVESGSS</sequence>
<gene>
    <name evidence="3" type="ORF">OE88DRAFT_1624724</name>
</gene>
<dbReference type="GO" id="GO:0005524">
    <property type="term" value="F:ATP binding"/>
    <property type="evidence" value="ECO:0007669"/>
    <property type="project" value="InterPro"/>
</dbReference>
<evidence type="ECO:0000259" key="1">
    <source>
        <dbReference type="Pfam" id="PF09830"/>
    </source>
</evidence>
<dbReference type="Pfam" id="PF09830">
    <property type="entry name" value="ATP_transf"/>
    <property type="match status" value="1"/>
</dbReference>
<dbReference type="InterPro" id="IPR019200">
    <property type="entry name" value="ATP_adenylylTrfase_C"/>
</dbReference>
<evidence type="ECO:0000313" key="4">
    <source>
        <dbReference type="Proteomes" id="UP000305948"/>
    </source>
</evidence>
<keyword evidence="4" id="KW-1185">Reference proteome</keyword>
<keyword evidence="3" id="KW-0548">Nucleotidyltransferase</keyword>
<dbReference type="PANTHER" id="PTHR38420:SF1">
    <property type="entry name" value="PUTATIVE (AFU_ORTHOLOGUE AFUA_5G14690)-RELATED"/>
    <property type="match status" value="1"/>
</dbReference>
<evidence type="ECO:0000313" key="3">
    <source>
        <dbReference type="EMBL" id="TFK54507.1"/>
    </source>
</evidence>
<dbReference type="InterPro" id="IPR036265">
    <property type="entry name" value="HIT-like_sf"/>
</dbReference>
<accession>A0A5C3NCB8</accession>
<feature type="domain" description="ATP adenylyltransferase C-terminal" evidence="1">
    <location>
        <begin position="206"/>
        <end position="324"/>
    </location>
</feature>
<dbReference type="Proteomes" id="UP000305948">
    <property type="component" value="Unassembled WGS sequence"/>
</dbReference>
<feature type="domain" description="Ap4A phosphorylase 1/2 N-terminal" evidence="2">
    <location>
        <begin position="8"/>
        <end position="181"/>
    </location>
</feature>
<dbReference type="SUPFAM" id="SSF54197">
    <property type="entry name" value="HIT-like"/>
    <property type="match status" value="1"/>
</dbReference>
<keyword evidence="3" id="KW-0808">Transferase</keyword>
<dbReference type="InterPro" id="IPR043171">
    <property type="entry name" value="Ap4A_phos1/2-like"/>
</dbReference>
<dbReference type="GO" id="GO:0003877">
    <property type="term" value="F:ATP:ADP adenylyltransferase activity"/>
    <property type="evidence" value="ECO:0007669"/>
    <property type="project" value="InterPro"/>
</dbReference>
<dbReference type="GO" id="GO:0009117">
    <property type="term" value="P:nucleotide metabolic process"/>
    <property type="evidence" value="ECO:0007669"/>
    <property type="project" value="InterPro"/>
</dbReference>
<evidence type="ECO:0000259" key="2">
    <source>
        <dbReference type="Pfam" id="PF19327"/>
    </source>
</evidence>
<reference evidence="3 4" key="1">
    <citation type="journal article" date="2019" name="Nat. Ecol. Evol.">
        <title>Megaphylogeny resolves global patterns of mushroom evolution.</title>
        <authorList>
            <person name="Varga T."/>
            <person name="Krizsan K."/>
            <person name="Foldi C."/>
            <person name="Dima B."/>
            <person name="Sanchez-Garcia M."/>
            <person name="Sanchez-Ramirez S."/>
            <person name="Szollosi G.J."/>
            <person name="Szarkandi J.G."/>
            <person name="Papp V."/>
            <person name="Albert L."/>
            <person name="Andreopoulos W."/>
            <person name="Angelini C."/>
            <person name="Antonin V."/>
            <person name="Barry K.W."/>
            <person name="Bougher N.L."/>
            <person name="Buchanan P."/>
            <person name="Buyck B."/>
            <person name="Bense V."/>
            <person name="Catcheside P."/>
            <person name="Chovatia M."/>
            <person name="Cooper J."/>
            <person name="Damon W."/>
            <person name="Desjardin D."/>
            <person name="Finy P."/>
            <person name="Geml J."/>
            <person name="Haridas S."/>
            <person name="Hughes K."/>
            <person name="Justo A."/>
            <person name="Karasinski D."/>
            <person name="Kautmanova I."/>
            <person name="Kiss B."/>
            <person name="Kocsube S."/>
            <person name="Kotiranta H."/>
            <person name="LaButti K.M."/>
            <person name="Lechner B.E."/>
            <person name="Liimatainen K."/>
            <person name="Lipzen A."/>
            <person name="Lukacs Z."/>
            <person name="Mihaltcheva S."/>
            <person name="Morgado L.N."/>
            <person name="Niskanen T."/>
            <person name="Noordeloos M.E."/>
            <person name="Ohm R.A."/>
            <person name="Ortiz-Santana B."/>
            <person name="Ovrebo C."/>
            <person name="Racz N."/>
            <person name="Riley R."/>
            <person name="Savchenko A."/>
            <person name="Shiryaev A."/>
            <person name="Soop K."/>
            <person name="Spirin V."/>
            <person name="Szebenyi C."/>
            <person name="Tomsovsky M."/>
            <person name="Tulloss R.E."/>
            <person name="Uehling J."/>
            <person name="Grigoriev I.V."/>
            <person name="Vagvolgyi C."/>
            <person name="Papp T."/>
            <person name="Martin F.M."/>
            <person name="Miettinen O."/>
            <person name="Hibbett D.S."/>
            <person name="Nagy L.G."/>
        </authorList>
    </citation>
    <scope>NUCLEOTIDE SEQUENCE [LARGE SCALE GENOMIC DNA]</scope>
    <source>
        <strain evidence="3 4">OMC1185</strain>
    </source>
</reference>
<dbReference type="PANTHER" id="PTHR38420">
    <property type="entry name" value="AP-4-A PHOSPHORYLASE II"/>
    <property type="match status" value="1"/>
</dbReference>
<protein>
    <submittedName>
        <fullName evidence="3">ATP adenylyltransferase</fullName>
    </submittedName>
</protein>
<dbReference type="OrthoDB" id="10267950at2759"/>
<dbReference type="Gene3D" id="3.30.428.70">
    <property type="match status" value="1"/>
</dbReference>
<dbReference type="Pfam" id="PF19327">
    <property type="entry name" value="Ap4A_phos_N"/>
    <property type="match status" value="1"/>
</dbReference>